<dbReference type="GeneID" id="20356019"/>
<evidence type="ECO:0000256" key="2">
    <source>
        <dbReference type="ARBA" id="ARBA00022531"/>
    </source>
</evidence>
<protein>
    <recommendedName>
        <fullName evidence="7">Photosystem II reaction center protein Psb30</fullName>
    </recommendedName>
    <alternativeName>
        <fullName evidence="7">Photosystem II reaction center protein Ycf12</fullName>
    </alternativeName>
</protein>
<evidence type="ECO:0000256" key="3">
    <source>
        <dbReference type="ARBA" id="ARBA00022692"/>
    </source>
</evidence>
<keyword evidence="3 7" id="KW-0812">Transmembrane</keyword>
<keyword evidence="8" id="KW-0934">Plastid</keyword>
<dbReference type="AlphaFoldDB" id="A0A088CKA1"/>
<dbReference type="RefSeq" id="YP_009057793.1">
    <property type="nucleotide sequence ID" value="NC_024828.1"/>
</dbReference>
<sequence length="33" mass="3506">MNFEVLAQLASLGLILISGPIVILLLSVRQGNL</sequence>
<dbReference type="GO" id="GO:0009523">
    <property type="term" value="C:photosystem II"/>
    <property type="evidence" value="ECO:0007669"/>
    <property type="project" value="UniProtKB-KW"/>
</dbReference>
<keyword evidence="2 7" id="KW-0602">Photosynthesis</keyword>
<dbReference type="NCBIfam" id="NF010239">
    <property type="entry name" value="PRK13686.1"/>
    <property type="match status" value="1"/>
</dbReference>
<proteinExistence type="inferred from homology"/>
<dbReference type="HAMAP" id="MF_01329">
    <property type="entry name" value="PSII_Psb30_Ycf12"/>
    <property type="match status" value="1"/>
</dbReference>
<keyword evidence="7" id="KW-0793">Thylakoid</keyword>
<evidence type="ECO:0000256" key="1">
    <source>
        <dbReference type="ARBA" id="ARBA00004167"/>
    </source>
</evidence>
<dbReference type="GO" id="GO:0009535">
    <property type="term" value="C:chloroplast thylakoid membrane"/>
    <property type="evidence" value="ECO:0007669"/>
    <property type="project" value="UniProtKB-SubCell"/>
</dbReference>
<name>A0A088CKA1_9CHLO</name>
<feature type="transmembrane region" description="Helical" evidence="7">
    <location>
        <begin position="6"/>
        <end position="28"/>
    </location>
</feature>
<organism evidence="8">
    <name type="scientific">Picocystis salinarum</name>
    <dbReference type="NCBI Taxonomy" id="88271"/>
    <lineage>
        <taxon>Eukaryota</taxon>
        <taxon>Viridiplantae</taxon>
        <taxon>Chlorophyta</taxon>
        <taxon>Picocystophyceae</taxon>
        <taxon>Picocystales</taxon>
        <taxon>Picocystaceae</taxon>
        <taxon>Picocystis</taxon>
    </lineage>
</organism>
<keyword evidence="4 7" id="KW-1133">Transmembrane helix</keyword>
<dbReference type="EMBL" id="KJ746599">
    <property type="protein sequence ID" value="AID67654.1"/>
    <property type="molecule type" value="Genomic_DNA"/>
</dbReference>
<gene>
    <name evidence="7 8" type="primary">ycf12</name>
    <name evidence="7" type="synonym">psb30</name>
</gene>
<keyword evidence="8" id="KW-0150">Chloroplast</keyword>
<comment type="function">
    <text evidence="7">A core subunit of photosystem II (PSII), probably helps stabilize the reaction center.</text>
</comment>
<comment type="subcellular location">
    <subcellularLocation>
        <location evidence="1">Membrane</location>
        <topology evidence="1">Single-pass membrane protein</topology>
    </subcellularLocation>
    <subcellularLocation>
        <location evidence="7">Plastid</location>
        <location evidence="7">Chloroplast thylakoid membrane</location>
        <topology evidence="7">Single-pass membrane protein</topology>
    </subcellularLocation>
</comment>
<dbReference type="InterPro" id="IPR010284">
    <property type="entry name" value="PSII_Ycf12_core-subunit"/>
</dbReference>
<evidence type="ECO:0000256" key="7">
    <source>
        <dbReference type="HAMAP-Rule" id="MF_01329"/>
    </source>
</evidence>
<reference evidence="8" key="1">
    <citation type="journal article" date="2014" name="BMC Genomics">
        <title>Six newly sequenced chloroplast genomes from prasinophyte green algae provide insights into the relationships among prasinophyte lineages and the diversity of streamlined genome architecture in picoplanktonic species.</title>
        <authorList>
            <person name="Lemieux C."/>
            <person name="Otis C."/>
            <person name="Turmel M."/>
        </authorList>
    </citation>
    <scope>NUCLEOTIDE SEQUENCE</scope>
</reference>
<evidence type="ECO:0000256" key="4">
    <source>
        <dbReference type="ARBA" id="ARBA00022989"/>
    </source>
</evidence>
<evidence type="ECO:0000256" key="6">
    <source>
        <dbReference type="ARBA" id="ARBA00023276"/>
    </source>
</evidence>
<keyword evidence="5 7" id="KW-0472">Membrane</keyword>
<comment type="subunit">
    <text evidence="7">PSII is composed of 1 copy each of membrane proteins PsbA, PsbB, PsbC, PsbD, PsbE, PsbF, PsbH, PsbI, PsbJ, PsbK, PsbL, PsbM, PsbT, PsbX, PsbY, PsbZ, Psb30/Ycf12, peripheral proteins of the oxygen-evolving complex and a large number of cofactors. It forms dimeric complexes.</text>
</comment>
<dbReference type="GO" id="GO:0015979">
    <property type="term" value="P:photosynthesis"/>
    <property type="evidence" value="ECO:0007669"/>
    <property type="project" value="UniProtKB-KW"/>
</dbReference>
<geneLocation type="chloroplast" evidence="8"/>
<accession>A0A088CKA1</accession>
<dbReference type="Pfam" id="PF05969">
    <property type="entry name" value="PSII_Ycf12"/>
    <property type="match status" value="1"/>
</dbReference>
<keyword evidence="6 7" id="KW-0604">Photosystem II</keyword>
<comment type="similarity">
    <text evidence="7">Belongs to the Psb30/Ycf12 family.</text>
</comment>
<evidence type="ECO:0000256" key="5">
    <source>
        <dbReference type="ARBA" id="ARBA00023136"/>
    </source>
</evidence>
<evidence type="ECO:0000313" key="8">
    <source>
        <dbReference type="EMBL" id="AID67654.1"/>
    </source>
</evidence>